<gene>
    <name evidence="6" type="ORF">FFLO_02525</name>
</gene>
<dbReference type="EMBL" id="JABELV010000040">
    <property type="protein sequence ID" value="KAG7562053.1"/>
    <property type="molecule type" value="Genomic_DNA"/>
</dbReference>
<accession>A0A8K0NP27</accession>
<feature type="region of interest" description="Disordered" evidence="4">
    <location>
        <begin position="21"/>
        <end position="69"/>
    </location>
</feature>
<keyword evidence="7" id="KW-1185">Reference proteome</keyword>
<comment type="similarity">
    <text evidence="1">Belongs to the gamma-glutamylcyclotransferase family.</text>
</comment>
<keyword evidence="2" id="KW-0808">Transferase</keyword>
<feature type="domain" description="Gamma-glutamylcyclotransferase AIG2-like" evidence="5">
    <location>
        <begin position="84"/>
        <end position="180"/>
    </location>
</feature>
<dbReference type="Gene3D" id="3.10.490.10">
    <property type="entry name" value="Gamma-glutamyl cyclotransferase-like"/>
    <property type="match status" value="1"/>
</dbReference>
<protein>
    <recommendedName>
        <fullName evidence="3">Putative gamma-glutamylcyclotransferase</fullName>
    </recommendedName>
</protein>
<dbReference type="PANTHER" id="PTHR31544:SF2">
    <property type="entry name" value="AIG2-LIKE PROTEIN D"/>
    <property type="match status" value="1"/>
</dbReference>
<evidence type="ECO:0000313" key="7">
    <source>
        <dbReference type="Proteomes" id="UP000812966"/>
    </source>
</evidence>
<evidence type="ECO:0000256" key="3">
    <source>
        <dbReference type="ARBA" id="ARBA00030602"/>
    </source>
</evidence>
<dbReference type="GO" id="GO:0016740">
    <property type="term" value="F:transferase activity"/>
    <property type="evidence" value="ECO:0007669"/>
    <property type="project" value="UniProtKB-KW"/>
</dbReference>
<feature type="region of interest" description="Disordered" evidence="4">
    <location>
        <begin position="327"/>
        <end position="373"/>
    </location>
</feature>
<feature type="compositionally biased region" description="Polar residues" evidence="4">
    <location>
        <begin position="53"/>
        <end position="63"/>
    </location>
</feature>
<dbReference type="Proteomes" id="UP000812966">
    <property type="component" value="Unassembled WGS sequence"/>
</dbReference>
<dbReference type="SUPFAM" id="SSF110857">
    <property type="entry name" value="Gamma-glutamyl cyclotransferase-like"/>
    <property type="match status" value="1"/>
</dbReference>
<reference evidence="6" key="1">
    <citation type="submission" date="2020-04" db="EMBL/GenBank/DDBJ databases">
        <title>Analysis of mating type loci in Filobasidium floriforme.</title>
        <authorList>
            <person name="Nowrousian M."/>
        </authorList>
    </citation>
    <scope>NUCLEOTIDE SEQUENCE</scope>
    <source>
        <strain evidence="6">CBS 6242</strain>
    </source>
</reference>
<dbReference type="PANTHER" id="PTHR31544">
    <property type="entry name" value="AIG2-LIKE PROTEIN D"/>
    <property type="match status" value="1"/>
</dbReference>
<dbReference type="InterPro" id="IPR045038">
    <property type="entry name" value="AIG2-like"/>
</dbReference>
<dbReference type="AlphaFoldDB" id="A0A8K0NP27"/>
<evidence type="ECO:0000256" key="1">
    <source>
        <dbReference type="ARBA" id="ARBA00008861"/>
    </source>
</evidence>
<dbReference type="InterPro" id="IPR013024">
    <property type="entry name" value="GGCT-like"/>
</dbReference>
<dbReference type="InterPro" id="IPR009288">
    <property type="entry name" value="AIG2-like_dom"/>
</dbReference>
<comment type="caution">
    <text evidence="6">The sequence shown here is derived from an EMBL/GenBank/DDBJ whole genome shotgun (WGS) entry which is preliminary data.</text>
</comment>
<feature type="compositionally biased region" description="Basic and acidic residues" evidence="4">
    <location>
        <begin position="32"/>
        <end position="49"/>
    </location>
</feature>
<dbReference type="Pfam" id="PF06094">
    <property type="entry name" value="GGACT"/>
    <property type="match status" value="1"/>
</dbReference>
<sequence>MTSPTQRGTWNAEVDKLKNRLSVLSQSSMDGEDQKRLREIGMAQDREGDSDSGETVGTGQEAGQSDFVKARRQADHADEMRYDFFFYGTLMHPLILTRVLGHQDPELEFQDAILLGYVRHCVRGHDYPAILPVSESSKLLKRRLDDDEACVRGTFVRGLTKVDVLALDAFEGDKYARVRIRGSGGTPSPFVSPAILTPGSDTLLFVEETPPVLSPNGMPPGNGDIINHNDTARPSPYFDNLPIRPQIITLGPPIQTSTMFGLGTGPVDDLVKPDVTVERAKKGLQEGEEGFAEVLGWVYVWRWDVGKLEKEIWDFRAFLAEKSHRWTGSYHPPKEEEGNQSGIGGHEQGQPENGKTGADDKRPPGGIRNESFYKDVDDLMDRLKAGETS</sequence>
<dbReference type="InterPro" id="IPR036568">
    <property type="entry name" value="GGCT-like_sf"/>
</dbReference>
<name>A0A8K0NP27_9TREE</name>
<dbReference type="CDD" id="cd06661">
    <property type="entry name" value="GGCT_like"/>
    <property type="match status" value="1"/>
</dbReference>
<evidence type="ECO:0000256" key="4">
    <source>
        <dbReference type="SAM" id="MobiDB-lite"/>
    </source>
</evidence>
<evidence type="ECO:0000259" key="5">
    <source>
        <dbReference type="Pfam" id="PF06094"/>
    </source>
</evidence>
<proteinExistence type="inferred from homology"/>
<organism evidence="6 7">
    <name type="scientific">Filobasidium floriforme</name>
    <dbReference type="NCBI Taxonomy" id="5210"/>
    <lineage>
        <taxon>Eukaryota</taxon>
        <taxon>Fungi</taxon>
        <taxon>Dikarya</taxon>
        <taxon>Basidiomycota</taxon>
        <taxon>Agaricomycotina</taxon>
        <taxon>Tremellomycetes</taxon>
        <taxon>Filobasidiales</taxon>
        <taxon>Filobasidiaceae</taxon>
        <taxon>Filobasidium</taxon>
    </lineage>
</organism>
<evidence type="ECO:0000256" key="2">
    <source>
        <dbReference type="ARBA" id="ARBA00022679"/>
    </source>
</evidence>
<evidence type="ECO:0000313" key="6">
    <source>
        <dbReference type="EMBL" id="KAG7562053.1"/>
    </source>
</evidence>